<evidence type="ECO:0000313" key="1">
    <source>
        <dbReference type="EMBL" id="KAJ6993364.1"/>
    </source>
</evidence>
<dbReference type="Proteomes" id="UP001164929">
    <property type="component" value="Chromosome 6"/>
</dbReference>
<dbReference type="EMBL" id="JAQIZT010000006">
    <property type="protein sequence ID" value="KAJ6993364.1"/>
    <property type="molecule type" value="Genomic_DNA"/>
</dbReference>
<sequence>MKYRTDRETDERFFFCPKKTYTIIKKINISIPSNKKRKHQNTNYIILFTFPSRAASWRFCSFGIEHSVEFPSTHTLSLWGFADRFHFKLSGFFAD</sequence>
<dbReference type="AlphaFoldDB" id="A0AAD6VZP7"/>
<accession>A0AAD6VZP7</accession>
<evidence type="ECO:0000313" key="2">
    <source>
        <dbReference type="Proteomes" id="UP001164929"/>
    </source>
</evidence>
<keyword evidence="2" id="KW-1185">Reference proteome</keyword>
<name>A0AAD6VZP7_9ROSI</name>
<comment type="caution">
    <text evidence="1">The sequence shown here is derived from an EMBL/GenBank/DDBJ whole genome shotgun (WGS) entry which is preliminary data.</text>
</comment>
<protein>
    <submittedName>
        <fullName evidence="1">Uncharacterized protein</fullName>
    </submittedName>
</protein>
<reference evidence="1" key="1">
    <citation type="journal article" date="2023" name="Mol. Ecol. Resour.">
        <title>Chromosome-level genome assembly of a triploid poplar Populus alba 'Berolinensis'.</title>
        <authorList>
            <person name="Chen S."/>
            <person name="Yu Y."/>
            <person name="Wang X."/>
            <person name="Wang S."/>
            <person name="Zhang T."/>
            <person name="Zhou Y."/>
            <person name="He R."/>
            <person name="Meng N."/>
            <person name="Wang Y."/>
            <person name="Liu W."/>
            <person name="Liu Z."/>
            <person name="Liu J."/>
            <person name="Guo Q."/>
            <person name="Huang H."/>
            <person name="Sederoff R.R."/>
            <person name="Wang G."/>
            <person name="Qu G."/>
            <person name="Chen S."/>
        </authorList>
    </citation>
    <scope>NUCLEOTIDE SEQUENCE</scope>
    <source>
        <strain evidence="1">SC-2020</strain>
    </source>
</reference>
<gene>
    <name evidence="1" type="ORF">NC653_016481</name>
</gene>
<organism evidence="1 2">
    <name type="scientific">Populus alba x Populus x berolinensis</name>
    <dbReference type="NCBI Taxonomy" id="444605"/>
    <lineage>
        <taxon>Eukaryota</taxon>
        <taxon>Viridiplantae</taxon>
        <taxon>Streptophyta</taxon>
        <taxon>Embryophyta</taxon>
        <taxon>Tracheophyta</taxon>
        <taxon>Spermatophyta</taxon>
        <taxon>Magnoliopsida</taxon>
        <taxon>eudicotyledons</taxon>
        <taxon>Gunneridae</taxon>
        <taxon>Pentapetalae</taxon>
        <taxon>rosids</taxon>
        <taxon>fabids</taxon>
        <taxon>Malpighiales</taxon>
        <taxon>Salicaceae</taxon>
        <taxon>Saliceae</taxon>
        <taxon>Populus</taxon>
    </lineage>
</organism>
<proteinExistence type="predicted"/>